<gene>
    <name evidence="2" type="ORF">SAMN04488044_0722</name>
</gene>
<evidence type="ECO:0000313" key="3">
    <source>
        <dbReference type="Proteomes" id="UP000184211"/>
    </source>
</evidence>
<evidence type="ECO:0000313" key="2">
    <source>
        <dbReference type="EMBL" id="SHG41865.1"/>
    </source>
</evidence>
<dbReference type="STRING" id="870908.SAMN04488044_0722"/>
<evidence type="ECO:0000256" key="1">
    <source>
        <dbReference type="SAM" id="SignalP"/>
    </source>
</evidence>
<sequence>MNKLVLASTLAIATLATQAIAEVTLEDMDASGGFSLEEMQAAYPDLTEEGFVALDTDESGELSMEEVEAAIEAGTLVVE</sequence>
<dbReference type="PROSITE" id="PS00018">
    <property type="entry name" value="EF_HAND_1"/>
    <property type="match status" value="1"/>
</dbReference>
<organism evidence="2 3">
    <name type="scientific">Cognatishimia maritima</name>
    <dbReference type="NCBI Taxonomy" id="870908"/>
    <lineage>
        <taxon>Bacteria</taxon>
        <taxon>Pseudomonadati</taxon>
        <taxon>Pseudomonadota</taxon>
        <taxon>Alphaproteobacteria</taxon>
        <taxon>Rhodobacterales</taxon>
        <taxon>Paracoccaceae</taxon>
        <taxon>Cognatishimia</taxon>
    </lineage>
</organism>
<dbReference type="Gene3D" id="1.10.238.10">
    <property type="entry name" value="EF-hand"/>
    <property type="match status" value="1"/>
</dbReference>
<keyword evidence="3" id="KW-1185">Reference proteome</keyword>
<proteinExistence type="predicted"/>
<reference evidence="3" key="1">
    <citation type="submission" date="2016-11" db="EMBL/GenBank/DDBJ databases">
        <authorList>
            <person name="Varghese N."/>
            <person name="Submissions S."/>
        </authorList>
    </citation>
    <scope>NUCLEOTIDE SEQUENCE [LARGE SCALE GENOMIC DNA]</scope>
    <source>
        <strain evidence="3">DSM 28223</strain>
    </source>
</reference>
<keyword evidence="1" id="KW-0732">Signal</keyword>
<protein>
    <recommendedName>
        <fullName evidence="4">EF hand</fullName>
    </recommendedName>
</protein>
<name>A0A1M5JN87_9RHOB</name>
<evidence type="ECO:0008006" key="4">
    <source>
        <dbReference type="Google" id="ProtNLM"/>
    </source>
</evidence>
<dbReference type="EMBL" id="FQWM01000001">
    <property type="protein sequence ID" value="SHG41865.1"/>
    <property type="molecule type" value="Genomic_DNA"/>
</dbReference>
<dbReference type="AlphaFoldDB" id="A0A1M5JN87"/>
<feature type="chain" id="PRO_5012612539" description="EF hand" evidence="1">
    <location>
        <begin position="22"/>
        <end position="79"/>
    </location>
</feature>
<feature type="signal peptide" evidence="1">
    <location>
        <begin position="1"/>
        <end position="21"/>
    </location>
</feature>
<dbReference type="Proteomes" id="UP000184211">
    <property type="component" value="Unassembled WGS sequence"/>
</dbReference>
<accession>A0A1M5JN87</accession>
<dbReference type="RefSeq" id="WP_072790621.1">
    <property type="nucleotide sequence ID" value="NZ_FQWM01000001.1"/>
</dbReference>
<dbReference type="InterPro" id="IPR018247">
    <property type="entry name" value="EF_Hand_1_Ca_BS"/>
</dbReference>